<dbReference type="eggNOG" id="ENOG5032BG9">
    <property type="taxonomic scope" value="Bacteria"/>
</dbReference>
<proteinExistence type="predicted"/>
<dbReference type="Proteomes" id="UP000017746">
    <property type="component" value="Chromosome"/>
</dbReference>
<keyword evidence="1" id="KW-0812">Transmembrane</keyword>
<keyword evidence="3" id="KW-1185">Reference proteome</keyword>
<dbReference type="HOGENOM" id="CLU_108347_0_0_11"/>
<sequence>MERRWLGLDRRSLLPALVVLVIAVVLRAVIPWIDHHIAEDDVVRAGDRLNLSSGLTVTPPVGWLLIDGLLVGASTVQPGTGSSTATVARSGVGAQIQVAPFAGDANALLDQLNRNESRSDDRPEFTIDGSRGAVNAAGGIAGVVENYTSTSSDGIIAAYVLPDGRGLAIEVSGAESQLSAHNGQISAMLRSVSVEARS</sequence>
<gene>
    <name evidence="2" type="ORF">AFR_38845</name>
</gene>
<feature type="transmembrane region" description="Helical" evidence="1">
    <location>
        <begin position="12"/>
        <end position="33"/>
    </location>
</feature>
<evidence type="ECO:0000313" key="2">
    <source>
        <dbReference type="EMBL" id="AGZ46023.1"/>
    </source>
</evidence>
<organism evidence="2 3">
    <name type="scientific">Actinoplanes friuliensis DSM 7358</name>
    <dbReference type="NCBI Taxonomy" id="1246995"/>
    <lineage>
        <taxon>Bacteria</taxon>
        <taxon>Bacillati</taxon>
        <taxon>Actinomycetota</taxon>
        <taxon>Actinomycetes</taxon>
        <taxon>Micromonosporales</taxon>
        <taxon>Micromonosporaceae</taxon>
        <taxon>Actinoplanes</taxon>
    </lineage>
</organism>
<dbReference type="PATRIC" id="fig|1246995.3.peg.7860"/>
<dbReference type="STRING" id="1246995.AFR_38845"/>
<dbReference type="KEGG" id="afs:AFR_38845"/>
<name>U5W9Z5_9ACTN</name>
<dbReference type="EMBL" id="CP006272">
    <property type="protein sequence ID" value="AGZ46023.1"/>
    <property type="molecule type" value="Genomic_DNA"/>
</dbReference>
<evidence type="ECO:0000313" key="3">
    <source>
        <dbReference type="Proteomes" id="UP000017746"/>
    </source>
</evidence>
<keyword evidence="1" id="KW-1133">Transmembrane helix</keyword>
<protein>
    <submittedName>
        <fullName evidence="2">Uncharacterized protein</fullName>
    </submittedName>
</protein>
<accession>U5W9Z5</accession>
<evidence type="ECO:0000256" key="1">
    <source>
        <dbReference type="SAM" id="Phobius"/>
    </source>
</evidence>
<dbReference type="AlphaFoldDB" id="U5W9Z5"/>
<reference evidence="2 3" key="1">
    <citation type="journal article" date="2014" name="J. Biotechnol.">
        <title>Complete genome sequence of the actinobacterium Actinoplanes friuliensis HAG 010964, producer of the lipopeptide antibiotic friulimycin.</title>
        <authorList>
            <person name="Ruckert C."/>
            <person name="Szczepanowski R."/>
            <person name="Albersmeier A."/>
            <person name="Goesmann A."/>
            <person name="Fischer N."/>
            <person name="Steinkamper A."/>
            <person name="Puhler A."/>
            <person name="Biener R."/>
            <person name="Schwartz D."/>
            <person name="Kalinowski J."/>
        </authorList>
    </citation>
    <scope>NUCLEOTIDE SEQUENCE [LARGE SCALE GENOMIC DNA]</scope>
    <source>
        <strain evidence="2 3">DSM 7358</strain>
    </source>
</reference>
<keyword evidence="1" id="KW-0472">Membrane</keyword>